<dbReference type="AlphaFoldDB" id="A0A5D4SVH0"/>
<dbReference type="STRING" id="79883.GCA_001636495_03966"/>
<comment type="caution">
    <text evidence="2">The sequence shown here is derived from an EMBL/GenBank/DDBJ whole genome shotgun (WGS) entry which is preliminary data.</text>
</comment>
<organism evidence="2 3">
    <name type="scientific">Sutcliffiella horikoshii</name>
    <dbReference type="NCBI Taxonomy" id="79883"/>
    <lineage>
        <taxon>Bacteria</taxon>
        <taxon>Bacillati</taxon>
        <taxon>Bacillota</taxon>
        <taxon>Bacilli</taxon>
        <taxon>Bacillales</taxon>
        <taxon>Bacillaceae</taxon>
        <taxon>Sutcliffiella</taxon>
    </lineage>
</organism>
<feature type="region of interest" description="Disordered" evidence="1">
    <location>
        <begin position="1"/>
        <end position="65"/>
    </location>
</feature>
<dbReference type="RefSeq" id="WP_148988518.1">
    <property type="nucleotide sequence ID" value="NZ_VTEV01000005.1"/>
</dbReference>
<protein>
    <submittedName>
        <fullName evidence="2">YfhD family protein</fullName>
    </submittedName>
</protein>
<evidence type="ECO:0000256" key="1">
    <source>
        <dbReference type="SAM" id="MobiDB-lite"/>
    </source>
</evidence>
<dbReference type="OrthoDB" id="2973490at2"/>
<gene>
    <name evidence="2" type="ORF">FZC76_12465</name>
</gene>
<name>A0A5D4SVH0_9BACI</name>
<dbReference type="Proteomes" id="UP000322524">
    <property type="component" value="Unassembled WGS sequence"/>
</dbReference>
<dbReference type="EMBL" id="VTEV01000005">
    <property type="protein sequence ID" value="TYS67403.1"/>
    <property type="molecule type" value="Genomic_DNA"/>
</dbReference>
<reference evidence="2 3" key="1">
    <citation type="submission" date="2019-08" db="EMBL/GenBank/DDBJ databases">
        <title>Bacillus genomes from the desert of Cuatro Cienegas, Coahuila.</title>
        <authorList>
            <person name="Olmedo-Alvarez G."/>
        </authorList>
    </citation>
    <scope>NUCLEOTIDE SEQUENCE [LARGE SCALE GENOMIC DNA]</scope>
    <source>
        <strain evidence="2 3">CH28_1T</strain>
    </source>
</reference>
<sequence>MGRSRGHQSGGKNKSSLPQVPKNMKKATQDAEFANEQHADNEILEAQARASAAGIKRNSKKDTFR</sequence>
<dbReference type="Pfam" id="PF14151">
    <property type="entry name" value="YfhD"/>
    <property type="match status" value="1"/>
</dbReference>
<accession>A0A5D4SVH0</accession>
<evidence type="ECO:0000313" key="3">
    <source>
        <dbReference type="Proteomes" id="UP000322524"/>
    </source>
</evidence>
<dbReference type="InterPro" id="IPR025435">
    <property type="entry name" value="YfhD-like"/>
</dbReference>
<evidence type="ECO:0000313" key="2">
    <source>
        <dbReference type="EMBL" id="TYS67403.1"/>
    </source>
</evidence>
<proteinExistence type="predicted"/>